<feature type="non-terminal residue" evidence="2">
    <location>
        <position position="1"/>
    </location>
</feature>
<name>A0A1A8M8U0_9TELE</name>
<reference evidence="2" key="1">
    <citation type="submission" date="2016-05" db="EMBL/GenBank/DDBJ databases">
        <authorList>
            <person name="Lavstsen T."/>
            <person name="Jespersen J.S."/>
        </authorList>
    </citation>
    <scope>NUCLEOTIDE SEQUENCE</scope>
    <source>
        <tissue evidence="2">Brain</tissue>
    </source>
</reference>
<reference evidence="2" key="2">
    <citation type="submission" date="2016-06" db="EMBL/GenBank/DDBJ databases">
        <title>The genome of a short-lived fish provides insights into sex chromosome evolution and the genetic control of aging.</title>
        <authorList>
            <person name="Reichwald K."/>
            <person name="Felder M."/>
            <person name="Petzold A."/>
            <person name="Koch P."/>
            <person name="Groth M."/>
            <person name="Platzer M."/>
        </authorList>
    </citation>
    <scope>NUCLEOTIDE SEQUENCE</scope>
    <source>
        <tissue evidence="2">Brain</tissue>
    </source>
</reference>
<feature type="region of interest" description="Disordered" evidence="1">
    <location>
        <begin position="1"/>
        <end position="22"/>
    </location>
</feature>
<dbReference type="AlphaFoldDB" id="A0A1A8M8U0"/>
<evidence type="ECO:0000256" key="1">
    <source>
        <dbReference type="SAM" id="MobiDB-lite"/>
    </source>
</evidence>
<organism evidence="2">
    <name type="scientific">Nothobranchius pienaari</name>
    <dbReference type="NCBI Taxonomy" id="704102"/>
    <lineage>
        <taxon>Eukaryota</taxon>
        <taxon>Metazoa</taxon>
        <taxon>Chordata</taxon>
        <taxon>Craniata</taxon>
        <taxon>Vertebrata</taxon>
        <taxon>Euteleostomi</taxon>
        <taxon>Actinopterygii</taxon>
        <taxon>Neopterygii</taxon>
        <taxon>Teleostei</taxon>
        <taxon>Neoteleostei</taxon>
        <taxon>Acanthomorphata</taxon>
        <taxon>Ovalentaria</taxon>
        <taxon>Atherinomorphae</taxon>
        <taxon>Cyprinodontiformes</taxon>
        <taxon>Nothobranchiidae</taxon>
        <taxon>Nothobranchius</taxon>
    </lineage>
</organism>
<accession>A0A1A8M8U0</accession>
<protein>
    <submittedName>
        <fullName evidence="2">Uncharacterized protein</fullName>
    </submittedName>
</protein>
<dbReference type="EMBL" id="HAEF01011817">
    <property type="protein sequence ID" value="SBR52976.1"/>
    <property type="molecule type" value="Transcribed_RNA"/>
</dbReference>
<sequence length="69" mass="7385">LFARPVPQKADPCSLSSSMNSRSVSYSTAGSMTGQIERWLNCFASTVSVSGLYFGQIILSRPELGRLAG</sequence>
<proteinExistence type="predicted"/>
<gene>
    <name evidence="2" type="primary">BX005250.1</name>
</gene>
<evidence type="ECO:0000313" key="2">
    <source>
        <dbReference type="EMBL" id="SBR52976.1"/>
    </source>
</evidence>
<feature type="non-terminal residue" evidence="2">
    <location>
        <position position="69"/>
    </location>
</feature>